<name>A0A7R9JY24_TIMGE</name>
<dbReference type="Gene3D" id="3.40.50.300">
    <property type="entry name" value="P-loop containing nucleotide triphosphate hydrolases"/>
    <property type="match status" value="1"/>
</dbReference>
<feature type="compositionally biased region" description="Basic and acidic residues" evidence="1">
    <location>
        <begin position="145"/>
        <end position="156"/>
    </location>
</feature>
<dbReference type="AlphaFoldDB" id="A0A7R9JY24"/>
<gene>
    <name evidence="2" type="ORF">TGEB3V08_LOCUS5495</name>
</gene>
<dbReference type="InterPro" id="IPR027417">
    <property type="entry name" value="P-loop_NTPase"/>
</dbReference>
<feature type="compositionally biased region" description="Basic residues" evidence="1">
    <location>
        <begin position="134"/>
        <end position="144"/>
    </location>
</feature>
<feature type="region of interest" description="Disordered" evidence="1">
    <location>
        <begin position="125"/>
        <end position="156"/>
    </location>
</feature>
<evidence type="ECO:0000313" key="2">
    <source>
        <dbReference type="EMBL" id="CAD7593859.1"/>
    </source>
</evidence>
<proteinExistence type="predicted"/>
<evidence type="ECO:0000256" key="1">
    <source>
        <dbReference type="SAM" id="MobiDB-lite"/>
    </source>
</evidence>
<dbReference type="EMBL" id="OE841049">
    <property type="protein sequence ID" value="CAD7593859.1"/>
    <property type="molecule type" value="Genomic_DNA"/>
</dbReference>
<reference evidence="2" key="1">
    <citation type="submission" date="2020-11" db="EMBL/GenBank/DDBJ databases">
        <authorList>
            <person name="Tran Van P."/>
        </authorList>
    </citation>
    <scope>NUCLEOTIDE SEQUENCE</scope>
</reference>
<accession>A0A7R9JY24</accession>
<organism evidence="2">
    <name type="scientific">Timema genevievae</name>
    <name type="common">Walking stick</name>
    <dbReference type="NCBI Taxonomy" id="629358"/>
    <lineage>
        <taxon>Eukaryota</taxon>
        <taxon>Metazoa</taxon>
        <taxon>Ecdysozoa</taxon>
        <taxon>Arthropoda</taxon>
        <taxon>Hexapoda</taxon>
        <taxon>Insecta</taxon>
        <taxon>Pterygota</taxon>
        <taxon>Neoptera</taxon>
        <taxon>Polyneoptera</taxon>
        <taxon>Phasmatodea</taxon>
        <taxon>Timematodea</taxon>
        <taxon>Timematoidea</taxon>
        <taxon>Timematidae</taxon>
        <taxon>Timema</taxon>
    </lineage>
</organism>
<protein>
    <submittedName>
        <fullName evidence="2">Uncharacterized protein</fullName>
    </submittedName>
</protein>
<sequence>MLAESLTEICNNPKSEMKEFRVHYRIINPKAITMGQLYGCFDPVSHEWSDEQGPYRASLFNMNLSETSIFCCGGEETPELVTLECIFTERERAELLMPTQASAIYHILRDVDRWSCLDDSGQGIESREGQTYGRTKRKKKTKIRPRLETKQTGRNN</sequence>